<dbReference type="EMBL" id="BGZK01000154">
    <property type="protein sequence ID" value="GBP23890.1"/>
    <property type="molecule type" value="Genomic_DNA"/>
</dbReference>
<accession>A0A4C1UCN4</accession>
<comment type="caution">
    <text evidence="1">The sequence shown here is derived from an EMBL/GenBank/DDBJ whole genome shotgun (WGS) entry which is preliminary data.</text>
</comment>
<evidence type="ECO:0000313" key="1">
    <source>
        <dbReference type="EMBL" id="GBP23890.1"/>
    </source>
</evidence>
<sequence>MASMVPQWCAELIEPLIIRSAEVDHLFQRLLAEGANCVVCPKAFYFRRSPSLPAPVPTVKAFPPPEHLSNPSASHGKTDEFRAEIYCSCCFTALPIELATRADCGGSWNLPVYISGHRPPLLEHDP</sequence>
<gene>
    <name evidence="1" type="ORF">EVAR_86267_1</name>
</gene>
<dbReference type="AlphaFoldDB" id="A0A4C1UCN4"/>
<dbReference type="Proteomes" id="UP000299102">
    <property type="component" value="Unassembled WGS sequence"/>
</dbReference>
<protein>
    <submittedName>
        <fullName evidence="1">Uncharacterized protein</fullName>
    </submittedName>
</protein>
<keyword evidence="2" id="KW-1185">Reference proteome</keyword>
<reference evidence="1 2" key="1">
    <citation type="journal article" date="2019" name="Commun. Biol.">
        <title>The bagworm genome reveals a unique fibroin gene that provides high tensile strength.</title>
        <authorList>
            <person name="Kono N."/>
            <person name="Nakamura H."/>
            <person name="Ohtoshi R."/>
            <person name="Tomita M."/>
            <person name="Numata K."/>
            <person name="Arakawa K."/>
        </authorList>
    </citation>
    <scope>NUCLEOTIDE SEQUENCE [LARGE SCALE GENOMIC DNA]</scope>
</reference>
<proteinExistence type="predicted"/>
<name>A0A4C1UCN4_EUMVA</name>
<organism evidence="1 2">
    <name type="scientific">Eumeta variegata</name>
    <name type="common">Bagworm moth</name>
    <name type="synonym">Eumeta japonica</name>
    <dbReference type="NCBI Taxonomy" id="151549"/>
    <lineage>
        <taxon>Eukaryota</taxon>
        <taxon>Metazoa</taxon>
        <taxon>Ecdysozoa</taxon>
        <taxon>Arthropoda</taxon>
        <taxon>Hexapoda</taxon>
        <taxon>Insecta</taxon>
        <taxon>Pterygota</taxon>
        <taxon>Neoptera</taxon>
        <taxon>Endopterygota</taxon>
        <taxon>Lepidoptera</taxon>
        <taxon>Glossata</taxon>
        <taxon>Ditrysia</taxon>
        <taxon>Tineoidea</taxon>
        <taxon>Psychidae</taxon>
        <taxon>Oiketicinae</taxon>
        <taxon>Eumeta</taxon>
    </lineage>
</organism>
<evidence type="ECO:0000313" key="2">
    <source>
        <dbReference type="Proteomes" id="UP000299102"/>
    </source>
</evidence>